<gene>
    <name evidence="1" type="ORF">CLAFUR5_09670</name>
</gene>
<dbReference type="Proteomes" id="UP000756132">
    <property type="component" value="Chromosome 9"/>
</dbReference>
<dbReference type="AlphaFoldDB" id="A0A9Q8PGP3"/>
<organism evidence="1 2">
    <name type="scientific">Passalora fulva</name>
    <name type="common">Tomato leaf mold</name>
    <name type="synonym">Cladosporium fulvum</name>
    <dbReference type="NCBI Taxonomy" id="5499"/>
    <lineage>
        <taxon>Eukaryota</taxon>
        <taxon>Fungi</taxon>
        <taxon>Dikarya</taxon>
        <taxon>Ascomycota</taxon>
        <taxon>Pezizomycotina</taxon>
        <taxon>Dothideomycetes</taxon>
        <taxon>Dothideomycetidae</taxon>
        <taxon>Mycosphaerellales</taxon>
        <taxon>Mycosphaerellaceae</taxon>
        <taxon>Fulvia</taxon>
    </lineage>
</organism>
<reference evidence="1" key="2">
    <citation type="journal article" date="2022" name="Microb. Genom.">
        <title>A chromosome-scale genome assembly of the tomato pathogen Cladosporium fulvum reveals a compartmentalized genome architecture and the presence of a dispensable chromosome.</title>
        <authorList>
            <person name="Zaccaron A.Z."/>
            <person name="Chen L.H."/>
            <person name="Samaras A."/>
            <person name="Stergiopoulos I."/>
        </authorList>
    </citation>
    <scope>NUCLEOTIDE SEQUENCE</scope>
    <source>
        <strain evidence="1">Race5_Kim</strain>
    </source>
</reference>
<dbReference type="GeneID" id="71989548"/>
<reference evidence="1" key="1">
    <citation type="submission" date="2021-12" db="EMBL/GenBank/DDBJ databases">
        <authorList>
            <person name="Zaccaron A."/>
            <person name="Stergiopoulos I."/>
        </authorList>
    </citation>
    <scope>NUCLEOTIDE SEQUENCE</scope>
    <source>
        <strain evidence="1">Race5_Kim</strain>
    </source>
</reference>
<sequence>MANLSTMKSRLRNGKIRGGTRICHLLLLPIELRLEIYEELLQHNGVTRKTLSPQILVTCKQIYSEASKILPANTKKMALVRIKTGRIRCDIRFDSSPAVVIPMYEERKGLCLDAALEAMLPIFDGKTYIMVYINMTSSADKTWQQVNQMLYLLVSAATLSPTVRALEVRLKSPTATTTPLDNYAMLSSTTRTLEVRLKSPTATTTPPLEYYAMLWPLTRSLGPGTDLYIQGCPDDTVLEAIKNATQPQNQVPTAALARWISLKREVDDLVKMVEEAGITGAGVRFLPRAMARMRPIAGVVQKGADEVIGGGGVMWLRRCLCWASRGGRG</sequence>
<keyword evidence="2" id="KW-1185">Reference proteome</keyword>
<protein>
    <submittedName>
        <fullName evidence="1">Uncharacterized protein</fullName>
    </submittedName>
</protein>
<evidence type="ECO:0000313" key="1">
    <source>
        <dbReference type="EMBL" id="UJO22082.1"/>
    </source>
</evidence>
<dbReference type="RefSeq" id="XP_047766448.1">
    <property type="nucleotide sequence ID" value="XM_047908818.1"/>
</dbReference>
<proteinExistence type="predicted"/>
<dbReference type="EMBL" id="CP090171">
    <property type="protein sequence ID" value="UJO22082.1"/>
    <property type="molecule type" value="Genomic_DNA"/>
</dbReference>
<evidence type="ECO:0000313" key="2">
    <source>
        <dbReference type="Proteomes" id="UP000756132"/>
    </source>
</evidence>
<accession>A0A9Q8PGP3</accession>
<dbReference type="KEGG" id="ffu:CLAFUR5_09670"/>
<name>A0A9Q8PGP3_PASFU</name>